<evidence type="ECO:0000256" key="1">
    <source>
        <dbReference type="SAM" id="MobiDB-lite"/>
    </source>
</evidence>
<feature type="domain" description="Peptidase M24" evidence="2">
    <location>
        <begin position="163"/>
        <end position="382"/>
    </location>
</feature>
<dbReference type="InterPro" id="IPR000994">
    <property type="entry name" value="Pept_M24"/>
</dbReference>
<dbReference type="Pfam" id="PF00557">
    <property type="entry name" value="Peptidase_M24"/>
    <property type="match status" value="1"/>
</dbReference>
<proteinExistence type="predicted"/>
<dbReference type="InterPro" id="IPR050659">
    <property type="entry name" value="Peptidase_M24B"/>
</dbReference>
<reference evidence="3 4" key="1">
    <citation type="journal article" date="2019" name="Int. J. Syst. Evol. Microbiol.">
        <title>The Global Catalogue of Microorganisms (GCM) 10K type strain sequencing project: providing services to taxonomists for standard genome sequencing and annotation.</title>
        <authorList>
            <consortium name="The Broad Institute Genomics Platform"/>
            <consortium name="The Broad Institute Genome Sequencing Center for Infectious Disease"/>
            <person name="Wu L."/>
            <person name="Ma J."/>
        </authorList>
    </citation>
    <scope>NUCLEOTIDE SEQUENCE [LARGE SCALE GENOMIC DNA]</scope>
    <source>
        <strain evidence="3 4">YIM 94188</strain>
    </source>
</reference>
<gene>
    <name evidence="3" type="ORF">ACFQEV_17285</name>
</gene>
<dbReference type="PANTHER" id="PTHR46112">
    <property type="entry name" value="AMINOPEPTIDASE"/>
    <property type="match status" value="1"/>
</dbReference>
<evidence type="ECO:0000313" key="3">
    <source>
        <dbReference type="EMBL" id="MFC6826732.1"/>
    </source>
</evidence>
<dbReference type="Proteomes" id="UP001596408">
    <property type="component" value="Unassembled WGS sequence"/>
</dbReference>
<feature type="region of interest" description="Disordered" evidence="1">
    <location>
        <begin position="1"/>
        <end position="25"/>
    </location>
</feature>
<protein>
    <submittedName>
        <fullName evidence="3">M24 family metallopeptidase</fullName>
    </submittedName>
</protein>
<dbReference type="SUPFAM" id="SSF55920">
    <property type="entry name" value="Creatinase/aminopeptidase"/>
    <property type="match status" value="1"/>
</dbReference>
<dbReference type="InterPro" id="IPR036005">
    <property type="entry name" value="Creatinase/aminopeptidase-like"/>
</dbReference>
<comment type="caution">
    <text evidence="3">The sequence shown here is derived from an EMBL/GenBank/DDBJ whole genome shotgun (WGS) entry which is preliminary data.</text>
</comment>
<name>A0ABD5U1Q5_9EURY</name>
<dbReference type="RefSeq" id="WP_379698749.1">
    <property type="nucleotide sequence ID" value="NZ_JBHSXH010000015.1"/>
</dbReference>
<keyword evidence="4" id="KW-1185">Reference proteome</keyword>
<dbReference type="CDD" id="cd01066">
    <property type="entry name" value="APP_MetAP"/>
    <property type="match status" value="1"/>
</dbReference>
<dbReference type="Gene3D" id="3.90.230.10">
    <property type="entry name" value="Creatinase/methionine aminopeptidase superfamily"/>
    <property type="match status" value="1"/>
</dbReference>
<evidence type="ECO:0000259" key="2">
    <source>
        <dbReference type="Pfam" id="PF00557"/>
    </source>
</evidence>
<dbReference type="EMBL" id="JBHSXH010000015">
    <property type="protein sequence ID" value="MFC6826732.1"/>
    <property type="molecule type" value="Genomic_DNA"/>
</dbReference>
<dbReference type="PANTHER" id="PTHR46112:SF2">
    <property type="entry name" value="XAA-PRO AMINOPEPTIDASE P-RELATED"/>
    <property type="match status" value="1"/>
</dbReference>
<sequence length="400" mass="42169">MTDRQSGSSTAGGDGSTDPAIPAPETNLDVLDEALSDADAVAFVHVGDRFDDDLRYLTRFSGPDREYAFVYTSEGGVLCAPSLFEAQARREFDGEVRTANAGDPAGVRARAVLDDLTDGGTILAPQSIPHDAAVYLERGGYDVASTDAVAAARAVKTDAELDCLRRVQRAAAAGMRRAEAVLADSTPEGEELRWEGDTLTTERLRREVNAELAARGATDAGNTVVGAGPTCADLHYTGTAAIRPGETVLLDISPRGPHGYYGDLSRTYVVDSDGGWERRAYVAVESALDVALSTVEPGVPARTVHAETAAELAAYGFDPDAAEGEAGFTHGAGHGVGLSLHEGPSLREGTELRPGHVVTLEPGVYDPERGGVRLEELVVVTDDGCEILGEYPRSFAPREE</sequence>
<dbReference type="AlphaFoldDB" id="A0ABD5U1Q5"/>
<evidence type="ECO:0000313" key="4">
    <source>
        <dbReference type="Proteomes" id="UP001596408"/>
    </source>
</evidence>
<accession>A0ABD5U1Q5</accession>
<organism evidence="3 4">
    <name type="scientific">Halopelagius fulvigenes</name>
    <dbReference type="NCBI Taxonomy" id="1198324"/>
    <lineage>
        <taxon>Archaea</taxon>
        <taxon>Methanobacteriati</taxon>
        <taxon>Methanobacteriota</taxon>
        <taxon>Stenosarchaea group</taxon>
        <taxon>Halobacteria</taxon>
        <taxon>Halobacteriales</taxon>
        <taxon>Haloferacaceae</taxon>
    </lineage>
</organism>